<proteinExistence type="inferred from homology"/>
<keyword evidence="1 3" id="KW-0812">Transmembrane</keyword>
<dbReference type="eggNOG" id="ENOG5032YMP">
    <property type="taxonomic scope" value="Bacteria"/>
</dbReference>
<feature type="transmembrane region" description="Helical" evidence="1">
    <location>
        <begin position="66"/>
        <end position="87"/>
    </location>
</feature>
<dbReference type="HOGENOM" id="CLU_068196_1_0_5"/>
<feature type="transmembrane region" description="Helical" evidence="1">
    <location>
        <begin position="93"/>
        <end position="112"/>
    </location>
</feature>
<feature type="transmembrane region" description="Helical" evidence="1">
    <location>
        <begin position="119"/>
        <end position="137"/>
    </location>
</feature>
<keyword evidence="1" id="KW-0479">Metal-binding</keyword>
<keyword evidence="1" id="KW-1003">Cell membrane</keyword>
<sequence>MAIFARIVPTRAGCVMIVETLTSFLDATSLGWASLLGLAAIIFVGLPHGAFDGAVAMALGWAGKPWMMLAFIMGYVTMAALVVIFWLAFPDLALLAFLGISLVHFGLGDAIGGTATEQAIQTIAHGGMVIVGISLFHKAEVDIIYSYLTGGDTTIIWVCVEQAPFVIGLALCIYLAMAIARPALRPRLFEIACLGFIFYMLPPLAGFAFYFCMVHTPRHLFRIWRQLSRQNFSPRSMLIMAAGFSCASWLAGGIALWMSPPSMSADAHLLRVVFIGLAALTVPHMILVDGLFRRHHAPIQGTTDTMPITDIPFKSDSGQDNKPQDNKPQGHNNA</sequence>
<keyword evidence="1" id="KW-1133">Transmembrane helix</keyword>
<dbReference type="Pfam" id="PF15461">
    <property type="entry name" value="BCD"/>
    <property type="match status" value="1"/>
</dbReference>
<accession>D5BNU0</accession>
<evidence type="ECO:0000313" key="4">
    <source>
        <dbReference type="Proteomes" id="UP000007460"/>
    </source>
</evidence>
<comment type="cofactor">
    <cofactor evidence="1">
        <name>Fe(2+)</name>
        <dbReference type="ChEBI" id="CHEBI:29033"/>
    </cofactor>
</comment>
<feature type="region of interest" description="Disordered" evidence="2">
    <location>
        <begin position="303"/>
        <end position="334"/>
    </location>
</feature>
<evidence type="ECO:0000313" key="3">
    <source>
        <dbReference type="EMBL" id="ADE40374.1"/>
    </source>
</evidence>
<dbReference type="Proteomes" id="UP000007460">
    <property type="component" value="Chromosome"/>
</dbReference>
<dbReference type="HAMAP" id="MF_02093">
    <property type="entry name" value="Beta_carotene_diox"/>
    <property type="match status" value="1"/>
</dbReference>
<protein>
    <recommendedName>
        <fullName evidence="1">Probable beta-carotene 15,15'-dioxygenase</fullName>
        <ecNumber evidence="1">1.13.11.63</ecNumber>
    </recommendedName>
</protein>
<feature type="transmembrane region" description="Helical" evidence="1">
    <location>
        <begin position="237"/>
        <end position="257"/>
    </location>
</feature>
<evidence type="ECO:0000256" key="2">
    <source>
        <dbReference type="SAM" id="MobiDB-lite"/>
    </source>
</evidence>
<evidence type="ECO:0000256" key="1">
    <source>
        <dbReference type="HAMAP-Rule" id="MF_02093"/>
    </source>
</evidence>
<feature type="transmembrane region" description="Helical" evidence="1">
    <location>
        <begin position="32"/>
        <end position="59"/>
    </location>
</feature>
<organism evidence="3 4">
    <name type="scientific">Puniceispirillum marinum (strain IMCC1322)</name>
    <dbReference type="NCBI Taxonomy" id="488538"/>
    <lineage>
        <taxon>Bacteria</taxon>
        <taxon>Pseudomonadati</taxon>
        <taxon>Pseudomonadota</taxon>
        <taxon>Alphaproteobacteria</taxon>
        <taxon>Candidatus Puniceispirillales</taxon>
        <taxon>Candidatus Puniceispirillaceae</taxon>
        <taxon>Candidatus Puniceispirillum</taxon>
    </lineage>
</organism>
<name>D5BNU0_PUNMI</name>
<gene>
    <name evidence="3" type="ordered locus">SAR116_2131</name>
</gene>
<dbReference type="GO" id="GO:0016121">
    <property type="term" value="P:carotene catabolic process"/>
    <property type="evidence" value="ECO:0007669"/>
    <property type="project" value="UniProtKB-UniRule"/>
</dbReference>
<comment type="function">
    <text evidence="1">Catalyzes the cleavage of beta-carotene at its central double bond (15,15') to yield two molecules of all-trans-retinal.</text>
</comment>
<feature type="transmembrane region" description="Helical" evidence="1">
    <location>
        <begin position="269"/>
        <end position="288"/>
    </location>
</feature>
<keyword evidence="1" id="KW-0408">Iron</keyword>
<dbReference type="RefSeq" id="WP_013047001.1">
    <property type="nucleotide sequence ID" value="NC_014010.1"/>
</dbReference>
<comment type="catalytic activity">
    <reaction evidence="1">
        <text>all-trans-beta-carotene + O2 = 2 all-trans-retinal</text>
        <dbReference type="Rhea" id="RHEA:32887"/>
        <dbReference type="ChEBI" id="CHEBI:15379"/>
        <dbReference type="ChEBI" id="CHEBI:17579"/>
        <dbReference type="ChEBI" id="CHEBI:17898"/>
        <dbReference type="EC" id="1.13.11.63"/>
    </reaction>
</comment>
<keyword evidence="4" id="KW-1185">Reference proteome</keyword>
<dbReference type="KEGG" id="apb:SAR116_2131"/>
<keyword evidence="1" id="KW-0223">Dioxygenase</keyword>
<dbReference type="EC" id="1.13.11.63" evidence="1"/>
<comment type="subcellular location">
    <subcellularLocation>
        <location evidence="1">Cell membrane</location>
        <topology evidence="1">Multi-pass membrane protein</topology>
    </subcellularLocation>
</comment>
<keyword evidence="1 3" id="KW-0560">Oxidoreductase</keyword>
<feature type="transmembrane region" description="Helical" evidence="1">
    <location>
        <begin position="165"/>
        <end position="184"/>
    </location>
</feature>
<dbReference type="EMBL" id="CP001751">
    <property type="protein sequence ID" value="ADE40374.1"/>
    <property type="molecule type" value="Genomic_DNA"/>
</dbReference>
<comment type="similarity">
    <text evidence="1">Belongs to the Brp/Blh beta-carotene diooxygenase family.</text>
</comment>
<dbReference type="GO" id="GO:0005886">
    <property type="term" value="C:plasma membrane"/>
    <property type="evidence" value="ECO:0007669"/>
    <property type="project" value="UniProtKB-SubCell"/>
</dbReference>
<dbReference type="STRING" id="488538.SAR116_2131"/>
<dbReference type="GO" id="GO:0003834">
    <property type="term" value="F:beta-carotene 15,15'-dioxygenase activity"/>
    <property type="evidence" value="ECO:0007669"/>
    <property type="project" value="UniProtKB-EC"/>
</dbReference>
<feature type="binding site" evidence="1">
    <location>
        <position position="104"/>
    </location>
    <ligand>
        <name>Fe cation</name>
        <dbReference type="ChEBI" id="CHEBI:24875"/>
    </ligand>
</feature>
<feature type="transmembrane region" description="Helical" evidence="1">
    <location>
        <begin position="196"/>
        <end position="216"/>
    </location>
</feature>
<feature type="binding site" evidence="1">
    <location>
        <position position="219"/>
    </location>
    <ligand>
        <name>Fe cation</name>
        <dbReference type="ChEBI" id="CHEBI:24875"/>
    </ligand>
</feature>
<dbReference type="InterPro" id="IPR022270">
    <property type="entry name" value="Blh_diox"/>
</dbReference>
<dbReference type="AlphaFoldDB" id="D5BNU0"/>
<feature type="binding site" evidence="1">
    <location>
        <position position="48"/>
    </location>
    <ligand>
        <name>Fe cation</name>
        <dbReference type="ChEBI" id="CHEBI:24875"/>
    </ligand>
</feature>
<dbReference type="OrthoDB" id="8779153at2"/>
<keyword evidence="1" id="KW-0472">Membrane</keyword>
<dbReference type="GO" id="GO:0005506">
    <property type="term" value="F:iron ion binding"/>
    <property type="evidence" value="ECO:0007669"/>
    <property type="project" value="UniProtKB-UniRule"/>
</dbReference>
<dbReference type="NCBIfam" id="TIGR03753">
    <property type="entry name" value="blh_monoox"/>
    <property type="match status" value="1"/>
</dbReference>
<feature type="binding site" evidence="1">
    <location>
        <position position="215"/>
    </location>
    <ligand>
        <name>Fe cation</name>
        <dbReference type="ChEBI" id="CHEBI:24875"/>
    </ligand>
</feature>
<reference evidence="3 4" key="1">
    <citation type="journal article" date="2010" name="J. Bacteriol.">
        <title>Complete genome sequence of "Candidatus Puniceispirillum marinum" IMCC1322, a representative of the SAR116 clade in the Alphaproteobacteria.</title>
        <authorList>
            <person name="Oh H.M."/>
            <person name="Kwon K.K."/>
            <person name="Kang I."/>
            <person name="Kang S.G."/>
            <person name="Lee J.H."/>
            <person name="Kim S.J."/>
            <person name="Cho J.C."/>
        </authorList>
    </citation>
    <scope>NUCLEOTIDE SEQUENCE [LARGE SCALE GENOMIC DNA]</scope>
    <source>
        <strain evidence="3 4">IMCC1322</strain>
    </source>
</reference>
<dbReference type="GO" id="GO:0010436">
    <property type="term" value="F:carotenoid dioxygenase activity"/>
    <property type="evidence" value="ECO:0007669"/>
    <property type="project" value="UniProtKB-UniRule"/>
</dbReference>